<dbReference type="InterPro" id="IPR021109">
    <property type="entry name" value="Peptidase_aspartic_dom_sf"/>
</dbReference>
<dbReference type="InterPro" id="IPR043128">
    <property type="entry name" value="Rev_trsase/Diguanyl_cyclase"/>
</dbReference>
<proteinExistence type="predicted"/>
<accession>A0AAQ3PEK0</accession>
<dbReference type="GO" id="GO:0006508">
    <property type="term" value="P:proteolysis"/>
    <property type="evidence" value="ECO:0007669"/>
    <property type="project" value="InterPro"/>
</dbReference>
<dbReference type="SUPFAM" id="SSF56672">
    <property type="entry name" value="DNA/RNA polymerases"/>
    <property type="match status" value="1"/>
</dbReference>
<dbReference type="PROSITE" id="PS50878">
    <property type="entry name" value="RT_POL"/>
    <property type="match status" value="1"/>
</dbReference>
<keyword evidence="5" id="KW-0378">Hydrolase</keyword>
<evidence type="ECO:0000259" key="12">
    <source>
        <dbReference type="PROSITE" id="PS50878"/>
    </source>
</evidence>
<dbReference type="InterPro" id="IPR001969">
    <property type="entry name" value="Aspartic_peptidase_AS"/>
</dbReference>
<evidence type="ECO:0000256" key="7">
    <source>
        <dbReference type="ARBA" id="ARBA00022884"/>
    </source>
</evidence>
<evidence type="ECO:0000256" key="1">
    <source>
        <dbReference type="ARBA" id="ARBA00022679"/>
    </source>
</evidence>
<evidence type="ECO:0000256" key="3">
    <source>
        <dbReference type="ARBA" id="ARBA00022722"/>
    </source>
</evidence>
<dbReference type="Gene3D" id="3.30.420.10">
    <property type="entry name" value="Ribonuclease H-like superfamily/Ribonuclease H"/>
    <property type="match status" value="1"/>
</dbReference>
<keyword evidence="15" id="KW-1185">Reference proteome</keyword>
<evidence type="ECO:0000256" key="11">
    <source>
        <dbReference type="SAM" id="MobiDB-lite"/>
    </source>
</evidence>
<dbReference type="Pfam" id="PF00078">
    <property type="entry name" value="RVT_1"/>
    <property type="match status" value="1"/>
</dbReference>
<keyword evidence="1" id="KW-0808">Transferase</keyword>
<dbReference type="EMBL" id="CP144745">
    <property type="protein sequence ID" value="WVZ48794.1"/>
    <property type="molecule type" value="Genomic_DNA"/>
</dbReference>
<dbReference type="Proteomes" id="UP001341281">
    <property type="component" value="Chromosome 01"/>
</dbReference>
<dbReference type="FunFam" id="3.30.70.270:FF:000020">
    <property type="entry name" value="Transposon Tf2-6 polyprotein-like Protein"/>
    <property type="match status" value="1"/>
</dbReference>
<evidence type="ECO:0000256" key="4">
    <source>
        <dbReference type="ARBA" id="ARBA00022759"/>
    </source>
</evidence>
<evidence type="ECO:0000313" key="15">
    <source>
        <dbReference type="Proteomes" id="UP001341281"/>
    </source>
</evidence>
<keyword evidence="4" id="KW-0255">Endonuclease</keyword>
<dbReference type="InterPro" id="IPR005162">
    <property type="entry name" value="Retrotrans_gag_dom"/>
</dbReference>
<evidence type="ECO:0000256" key="2">
    <source>
        <dbReference type="ARBA" id="ARBA00022695"/>
    </source>
</evidence>
<keyword evidence="7" id="KW-0694">RNA-binding</keyword>
<dbReference type="Pfam" id="PF03732">
    <property type="entry name" value="Retrotrans_gag"/>
    <property type="match status" value="1"/>
</dbReference>
<dbReference type="Gene3D" id="2.40.70.10">
    <property type="entry name" value="Acid Proteases"/>
    <property type="match status" value="1"/>
</dbReference>
<dbReference type="PANTHER" id="PTHR37984">
    <property type="entry name" value="PROTEIN CBG26694"/>
    <property type="match status" value="1"/>
</dbReference>
<dbReference type="PANTHER" id="PTHR37984:SF5">
    <property type="entry name" value="PROTEIN NYNRIN-LIKE"/>
    <property type="match status" value="1"/>
</dbReference>
<dbReference type="PROSITE" id="PS00141">
    <property type="entry name" value="ASP_PROTEASE"/>
    <property type="match status" value="1"/>
</dbReference>
<keyword evidence="6" id="KW-0460">Magnesium</keyword>
<dbReference type="GO" id="GO:0004519">
    <property type="term" value="F:endonuclease activity"/>
    <property type="evidence" value="ECO:0007669"/>
    <property type="project" value="UniProtKB-KW"/>
</dbReference>
<dbReference type="Gene3D" id="3.10.10.10">
    <property type="entry name" value="HIV Type 1 Reverse Transcriptase, subunit A, domain 1"/>
    <property type="match status" value="1"/>
</dbReference>
<feature type="domain" description="Reverse transcriptase" evidence="12">
    <location>
        <begin position="722"/>
        <end position="934"/>
    </location>
</feature>
<reference evidence="14 15" key="1">
    <citation type="submission" date="2024-02" db="EMBL/GenBank/DDBJ databases">
        <title>High-quality chromosome-scale genome assembly of Pensacola bahiagrass (Paspalum notatum Flugge var. saurae).</title>
        <authorList>
            <person name="Vega J.M."/>
            <person name="Podio M."/>
            <person name="Orjuela J."/>
            <person name="Siena L.A."/>
            <person name="Pessino S.C."/>
            <person name="Combes M.C."/>
            <person name="Mariac C."/>
            <person name="Albertini E."/>
            <person name="Pupilli F."/>
            <person name="Ortiz J.P.A."/>
            <person name="Leblanc O."/>
        </authorList>
    </citation>
    <scope>NUCLEOTIDE SEQUENCE [LARGE SCALE GENOMIC DNA]</scope>
    <source>
        <strain evidence="14">R1</strain>
        <tissue evidence="14">Leaf</tissue>
    </source>
</reference>
<evidence type="ECO:0000256" key="10">
    <source>
        <dbReference type="ARBA" id="ARBA00023268"/>
    </source>
</evidence>
<keyword evidence="3" id="KW-0540">Nuclease</keyword>
<keyword evidence="8" id="KW-0229">DNA integration</keyword>
<evidence type="ECO:0000256" key="5">
    <source>
        <dbReference type="ARBA" id="ARBA00022801"/>
    </source>
</evidence>
<dbReference type="InterPro" id="IPR050951">
    <property type="entry name" value="Retrovirus_Pol_polyprotein"/>
</dbReference>
<dbReference type="InterPro" id="IPR000477">
    <property type="entry name" value="RT_dom"/>
</dbReference>
<dbReference type="CDD" id="cd09274">
    <property type="entry name" value="RNase_HI_RT_Ty3"/>
    <property type="match status" value="1"/>
</dbReference>
<organism evidence="14 15">
    <name type="scientific">Paspalum notatum var. saurae</name>
    <dbReference type="NCBI Taxonomy" id="547442"/>
    <lineage>
        <taxon>Eukaryota</taxon>
        <taxon>Viridiplantae</taxon>
        <taxon>Streptophyta</taxon>
        <taxon>Embryophyta</taxon>
        <taxon>Tracheophyta</taxon>
        <taxon>Spermatophyta</taxon>
        <taxon>Magnoliopsida</taxon>
        <taxon>Liliopsida</taxon>
        <taxon>Poales</taxon>
        <taxon>Poaceae</taxon>
        <taxon>PACMAD clade</taxon>
        <taxon>Panicoideae</taxon>
        <taxon>Andropogonodae</taxon>
        <taxon>Paspaleae</taxon>
        <taxon>Paspalinae</taxon>
        <taxon>Paspalum</taxon>
    </lineage>
</organism>
<dbReference type="GO" id="GO:0003964">
    <property type="term" value="F:RNA-directed DNA polymerase activity"/>
    <property type="evidence" value="ECO:0007669"/>
    <property type="project" value="UniProtKB-KW"/>
</dbReference>
<name>A0AAQ3PEK0_PASNO</name>
<evidence type="ECO:0000259" key="13">
    <source>
        <dbReference type="PROSITE" id="PS50994"/>
    </source>
</evidence>
<dbReference type="InterPro" id="IPR043502">
    <property type="entry name" value="DNA/RNA_pol_sf"/>
</dbReference>
<dbReference type="Pfam" id="PF08284">
    <property type="entry name" value="RVP_2"/>
    <property type="match status" value="1"/>
</dbReference>
<evidence type="ECO:0000256" key="6">
    <source>
        <dbReference type="ARBA" id="ARBA00022842"/>
    </source>
</evidence>
<keyword evidence="2" id="KW-0548">Nucleotidyltransferase</keyword>
<dbReference type="GO" id="GO:0015074">
    <property type="term" value="P:DNA integration"/>
    <property type="evidence" value="ECO:0007669"/>
    <property type="project" value="UniProtKB-KW"/>
</dbReference>
<feature type="region of interest" description="Disordered" evidence="11">
    <location>
        <begin position="389"/>
        <end position="426"/>
    </location>
</feature>
<dbReference type="Pfam" id="PF17921">
    <property type="entry name" value="Integrase_H2C2"/>
    <property type="match status" value="1"/>
</dbReference>
<dbReference type="InterPro" id="IPR001584">
    <property type="entry name" value="Integrase_cat-core"/>
</dbReference>
<dbReference type="GO" id="GO:0003723">
    <property type="term" value="F:RNA binding"/>
    <property type="evidence" value="ECO:0007669"/>
    <property type="project" value="UniProtKB-KW"/>
</dbReference>
<evidence type="ECO:0000313" key="14">
    <source>
        <dbReference type="EMBL" id="WVZ48794.1"/>
    </source>
</evidence>
<keyword evidence="10" id="KW-0511">Multifunctional enzyme</keyword>
<dbReference type="InterPro" id="IPR012337">
    <property type="entry name" value="RNaseH-like_sf"/>
</dbReference>
<sequence length="1415" mass="159161">MDPSIKLLVDELHRRFDELNTKWDQRLSDSEKRQFDHVDRLEAHYGERLDRLEAAAQVFDDWRPRLEARLSDSEKRQFDHVDRLAAHHGERLDRLEAAALVFDDWRPRVEATVDDVKLDVNKLSRFCNRAVFANTAADGGILPIPKSAAERPPVSEPPADGPFGHRVHLHHRDDGYGSVYTVAHHPVKGTHHYHPPSFFECPPHRVEPGFHHPLGSGPRLEQSFHRGSSQFTGSLPKLHFPSFDGENPKLWLSRCQDYFDLYSVDPIVWVRVAAMHLQGAASRWWQSVEPRLKGASWSEFGCLVSHRFGRNQQEALILQLFNMSQTGSTKEYVERFTELVDQLGLRDDIRATVLIQQPQSLDTACSLALVQDEVADSGRRREYRQPYSGFHSKSLAKGPQPLPQPPRVERPAAPSTADKTSGDPAKAAVDKFSALRSFRRAWGLCDRCAEKWSPGHKCNAAVQLNALQELFDIFEPVDSVPEDAHSSHSADQLFIALSQEALSGSDGPRTLRMMGFIQDKVMLILVDSGSSHSFISQSLAQQLSGHSKLASPMSVRVANGAVLQRVTQLEAATWEVQGYQFSSDLKILPLQHFDLILGMDWLEAFSPMRVHWKQKWIAVPYLGSTAVLHGISSALPDQLVVQLCSMSVPEQLDSLSQSLCPALAALITEFGSLFEPVAGLSSPRHCDHTIPLVAGAKPVHIRPYRYPPALKDEIESQVRDLLDKGLIQPSNSPFSSPMLLVKKKDGSWWPVVDYRHLNALTIRGKFPIPVFDELMDELSGATWFSSLDLNSGFHQIRLRPGEEPKTAFQTHFGHFEYRVMSFGLCGAPGTFQGAMNATLHPLLRKCVLVFFDDILSKSLDDHIRHLKQVFQLLSQDQWKVKLSKCSFAQRQISYLGHVISSEGVSTDSSKVDAVTSWPTPTNVKELRSFLGLTGYYRKFVRHFAIIARPLTDLLKKHALFVWSSEHQSSFDALKQALSSAPVLAMLDFSHPFCIETDACTNGVGAVLLQGGHPLAYISKPLGPKSMGLSTYEKEYLAILLAVEQWRTYLTYQEFLIYTDQRSLTHLSDQRLNTPWQQRVFTKLLGLQYRVIYKPGNDNRVADALSRRSHNHGELHSLSVCSPAWMSEILLGYQADPATQTLLAKLAVLPDAVPHFTLQQGILRYKKRIWLGTNVGLQQKVLSALHDNPAGGHSGFPVTYRRMKQLFAWKGMKSDVKLFVSSCQTCQQAKPDRARSPGLRLPLPVPSSAWQIITMDFMEGLPRSSGKDCILVIVDKFTKYGHFVGLSHPFSAASVARVFFDSVYRLHGLPESIVSDRDKIFTSLFWQKLFKLAGVSLRLSSSYHPQSDGQTERVNQCLETFLRCYVHACPARWMDWLGLAEYWYNTSTHSAIGRSPFEALYGYPPRSLGIVPSDMC</sequence>
<dbReference type="PROSITE" id="PS50994">
    <property type="entry name" value="INTEGRASE"/>
    <property type="match status" value="1"/>
</dbReference>
<dbReference type="SUPFAM" id="SSF53098">
    <property type="entry name" value="Ribonuclease H-like"/>
    <property type="match status" value="1"/>
</dbReference>
<dbReference type="InterPro" id="IPR041588">
    <property type="entry name" value="Integrase_H2C2"/>
</dbReference>
<dbReference type="CDD" id="cd00303">
    <property type="entry name" value="retropepsin_like"/>
    <property type="match status" value="1"/>
</dbReference>
<evidence type="ECO:0000256" key="9">
    <source>
        <dbReference type="ARBA" id="ARBA00022918"/>
    </source>
</evidence>
<dbReference type="Gene3D" id="3.30.70.270">
    <property type="match status" value="2"/>
</dbReference>
<dbReference type="Gene3D" id="1.10.340.70">
    <property type="match status" value="1"/>
</dbReference>
<keyword evidence="9" id="KW-0695">RNA-directed DNA polymerase</keyword>
<evidence type="ECO:0008006" key="16">
    <source>
        <dbReference type="Google" id="ProtNLM"/>
    </source>
</evidence>
<dbReference type="InterPro" id="IPR041577">
    <property type="entry name" value="RT_RNaseH_2"/>
</dbReference>
<dbReference type="SUPFAM" id="SSF50630">
    <property type="entry name" value="Acid proteases"/>
    <property type="match status" value="1"/>
</dbReference>
<protein>
    <recommendedName>
        <fullName evidence="16">Reverse transcriptase</fullName>
    </recommendedName>
</protein>
<feature type="domain" description="Integrase catalytic" evidence="13">
    <location>
        <begin position="1239"/>
        <end position="1403"/>
    </location>
</feature>
<dbReference type="InterPro" id="IPR036397">
    <property type="entry name" value="RNaseH_sf"/>
</dbReference>
<evidence type="ECO:0000256" key="8">
    <source>
        <dbReference type="ARBA" id="ARBA00022908"/>
    </source>
</evidence>
<dbReference type="GO" id="GO:0004190">
    <property type="term" value="F:aspartic-type endopeptidase activity"/>
    <property type="evidence" value="ECO:0007669"/>
    <property type="project" value="InterPro"/>
</dbReference>
<dbReference type="CDD" id="cd01647">
    <property type="entry name" value="RT_LTR"/>
    <property type="match status" value="1"/>
</dbReference>
<dbReference type="Pfam" id="PF17919">
    <property type="entry name" value="RT_RNaseH_2"/>
    <property type="match status" value="1"/>
</dbReference>
<gene>
    <name evidence="14" type="ORF">U9M48_000203</name>
</gene>